<dbReference type="STRING" id="1945662.B0A89_06475"/>
<dbReference type="PANTHER" id="PTHR30386">
    <property type="entry name" value="MEMBRANE FUSION SUBUNIT OF EMRAB-TOLC MULTIDRUG EFFLUX PUMP"/>
    <property type="match status" value="1"/>
</dbReference>
<sequence>MPATEAAKPSGHAASAAVTAAPAPRRAGRRRALMLALPVALAAAAGWYVLNGGRYEETDNASLHQARLLVAPDVGGRVTESRVHEGGRVAKGDVMFVVDREPLAIALAQADAAVASARLQVTGLRAAWRLASSKLDTAREDLAYRESEAQRQDQLTRRGVGTQSARDETNHALQTARQSVTAAEAEVQNAAAALGGQPEGAVDDHPLVRQAQAARDDAALRLARTGMRAPADGIVTQASSFRPGQFVAAGTPVFSLMVTGQSWIEANFKETQLASIAPGQPATVAFDAFPGREYTARVDTIAPGTGAEFSLLPAQNATGNWVKVTQRVPVRLLLSDGQDIADLRSGLSATVTVDTRRQTRLQALEGRLGALAGQDAVH</sequence>
<dbReference type="Pfam" id="PF25917">
    <property type="entry name" value="BSH_RND"/>
    <property type="match status" value="1"/>
</dbReference>
<dbReference type="SUPFAM" id="SSF111369">
    <property type="entry name" value="HlyD-like secretion proteins"/>
    <property type="match status" value="1"/>
</dbReference>
<evidence type="ECO:0000256" key="1">
    <source>
        <dbReference type="ARBA" id="ARBA00004196"/>
    </source>
</evidence>
<feature type="region of interest" description="Disordered" evidence="2">
    <location>
        <begin position="146"/>
        <end position="178"/>
    </location>
</feature>
<gene>
    <name evidence="6" type="ORF">B0A89_06475</name>
</gene>
<feature type="transmembrane region" description="Helical" evidence="3">
    <location>
        <begin position="32"/>
        <end position="50"/>
    </location>
</feature>
<dbReference type="Proteomes" id="UP000193017">
    <property type="component" value="Chromosome"/>
</dbReference>
<dbReference type="InterPro" id="IPR050739">
    <property type="entry name" value="MFP"/>
</dbReference>
<feature type="domain" description="Multidrug resistance protein MdtA-like barrel-sandwich hybrid" evidence="4">
    <location>
        <begin position="70"/>
        <end position="258"/>
    </location>
</feature>
<dbReference type="GO" id="GO:0030313">
    <property type="term" value="C:cell envelope"/>
    <property type="evidence" value="ECO:0007669"/>
    <property type="project" value="UniProtKB-SubCell"/>
</dbReference>
<organism evidence="6 7">
    <name type="scientific">Paracoccus contaminans</name>
    <dbReference type="NCBI Taxonomy" id="1945662"/>
    <lineage>
        <taxon>Bacteria</taxon>
        <taxon>Pseudomonadati</taxon>
        <taxon>Pseudomonadota</taxon>
        <taxon>Alphaproteobacteria</taxon>
        <taxon>Rhodobacterales</taxon>
        <taxon>Paracoccaceae</taxon>
        <taxon>Paracoccus</taxon>
    </lineage>
</organism>
<dbReference type="Gene3D" id="2.40.30.170">
    <property type="match status" value="1"/>
</dbReference>
<dbReference type="InterPro" id="IPR058792">
    <property type="entry name" value="Beta-barrel_RND_2"/>
</dbReference>
<dbReference type="Gene3D" id="2.40.50.100">
    <property type="match status" value="1"/>
</dbReference>
<evidence type="ECO:0000259" key="5">
    <source>
        <dbReference type="Pfam" id="PF25954"/>
    </source>
</evidence>
<feature type="compositionally biased region" description="Basic and acidic residues" evidence="2">
    <location>
        <begin position="146"/>
        <end position="156"/>
    </location>
</feature>
<evidence type="ECO:0000256" key="2">
    <source>
        <dbReference type="SAM" id="MobiDB-lite"/>
    </source>
</evidence>
<keyword evidence="3" id="KW-0812">Transmembrane</keyword>
<name>A0A1W6D146_9RHOB</name>
<dbReference type="SUPFAM" id="SSF56954">
    <property type="entry name" value="Outer membrane efflux proteins (OEP)"/>
    <property type="match status" value="1"/>
</dbReference>
<feature type="domain" description="CusB-like beta-barrel" evidence="5">
    <location>
        <begin position="263"/>
        <end position="305"/>
    </location>
</feature>
<dbReference type="EMBL" id="CP020612">
    <property type="protein sequence ID" value="ARJ70759.1"/>
    <property type="molecule type" value="Genomic_DNA"/>
</dbReference>
<proteinExistence type="predicted"/>
<dbReference type="Gene3D" id="1.10.287.470">
    <property type="entry name" value="Helix hairpin bin"/>
    <property type="match status" value="1"/>
</dbReference>
<protein>
    <submittedName>
        <fullName evidence="6">Uncharacterized protein</fullName>
    </submittedName>
</protein>
<dbReference type="Pfam" id="PF25954">
    <property type="entry name" value="Beta-barrel_RND_2"/>
    <property type="match status" value="1"/>
</dbReference>
<dbReference type="AlphaFoldDB" id="A0A1W6D146"/>
<keyword evidence="3" id="KW-0472">Membrane</keyword>
<dbReference type="GO" id="GO:0055085">
    <property type="term" value="P:transmembrane transport"/>
    <property type="evidence" value="ECO:0007669"/>
    <property type="project" value="InterPro"/>
</dbReference>
<dbReference type="InterPro" id="IPR058625">
    <property type="entry name" value="MdtA-like_BSH"/>
</dbReference>
<accession>A0A1W6D146</accession>
<evidence type="ECO:0000313" key="6">
    <source>
        <dbReference type="EMBL" id="ARJ70759.1"/>
    </source>
</evidence>
<dbReference type="KEGG" id="pcon:B0A89_06475"/>
<evidence type="ECO:0000259" key="4">
    <source>
        <dbReference type="Pfam" id="PF25917"/>
    </source>
</evidence>
<dbReference type="OrthoDB" id="9811754at2"/>
<comment type="subcellular location">
    <subcellularLocation>
        <location evidence="1">Cell envelope</location>
    </subcellularLocation>
</comment>
<reference evidence="6 7" key="1">
    <citation type="submission" date="2017-03" db="EMBL/GenBank/DDBJ databases">
        <title>Genome sequence of Paracoccus contaminans isolated from a water microcosm.</title>
        <authorList>
            <person name="Aurass P."/>
            <person name="Karste S."/>
            <person name="Trost E."/>
            <person name="Glaeser S.P."/>
            <person name="Kaempfer P."/>
            <person name="Flieger A."/>
        </authorList>
    </citation>
    <scope>NUCLEOTIDE SEQUENCE [LARGE SCALE GENOMIC DNA]</scope>
    <source>
        <strain evidence="7">RKI 16-01929T\LMG 29738T\CCM 8701T\CIP 111112T</strain>
    </source>
</reference>
<keyword evidence="7" id="KW-1185">Reference proteome</keyword>
<dbReference type="PANTHER" id="PTHR30386:SF19">
    <property type="entry name" value="MULTIDRUG EXPORT PROTEIN EMRA-RELATED"/>
    <property type="match status" value="1"/>
</dbReference>
<evidence type="ECO:0000313" key="7">
    <source>
        <dbReference type="Proteomes" id="UP000193017"/>
    </source>
</evidence>
<evidence type="ECO:0000256" key="3">
    <source>
        <dbReference type="SAM" id="Phobius"/>
    </source>
</evidence>
<feature type="region of interest" description="Disordered" evidence="2">
    <location>
        <begin position="1"/>
        <end position="22"/>
    </location>
</feature>
<keyword evidence="3" id="KW-1133">Transmembrane helix</keyword>